<feature type="repeat" description="ANK" evidence="3">
    <location>
        <begin position="325"/>
        <end position="357"/>
    </location>
</feature>
<keyword evidence="4" id="KW-0812">Transmembrane</keyword>
<keyword evidence="6" id="KW-1185">Reference proteome</keyword>
<dbReference type="EMBL" id="JBICBT010000311">
    <property type="protein sequence ID" value="KAL3117688.1"/>
    <property type="molecule type" value="Genomic_DNA"/>
</dbReference>
<reference evidence="5 6" key="1">
    <citation type="submission" date="2024-10" db="EMBL/GenBank/DDBJ databases">
        <authorList>
            <person name="Kim D."/>
        </authorList>
    </citation>
    <scope>NUCLEOTIDE SEQUENCE [LARGE SCALE GENOMIC DNA]</scope>
    <source>
        <strain evidence="5">BH-2024</strain>
    </source>
</reference>
<evidence type="ECO:0000256" key="1">
    <source>
        <dbReference type="ARBA" id="ARBA00022737"/>
    </source>
</evidence>
<dbReference type="InterPro" id="IPR036770">
    <property type="entry name" value="Ankyrin_rpt-contain_sf"/>
</dbReference>
<keyword evidence="4" id="KW-0472">Membrane</keyword>
<dbReference type="SMART" id="SM00248">
    <property type="entry name" value="ANK"/>
    <property type="match status" value="11"/>
</dbReference>
<dbReference type="Proteomes" id="UP001620626">
    <property type="component" value="Unassembled WGS sequence"/>
</dbReference>
<dbReference type="PROSITE" id="PS50088">
    <property type="entry name" value="ANK_REPEAT"/>
    <property type="match status" value="8"/>
</dbReference>
<feature type="repeat" description="ANK" evidence="3">
    <location>
        <begin position="469"/>
        <end position="490"/>
    </location>
</feature>
<keyword evidence="2 3" id="KW-0040">ANK repeat</keyword>
<dbReference type="PRINTS" id="PR01415">
    <property type="entry name" value="ANKYRIN"/>
</dbReference>
<dbReference type="PANTHER" id="PTHR24123">
    <property type="entry name" value="ANKYRIN REPEAT-CONTAINING"/>
    <property type="match status" value="1"/>
</dbReference>
<evidence type="ECO:0000256" key="2">
    <source>
        <dbReference type="ARBA" id="ARBA00023043"/>
    </source>
</evidence>
<evidence type="ECO:0000256" key="4">
    <source>
        <dbReference type="SAM" id="Phobius"/>
    </source>
</evidence>
<dbReference type="Pfam" id="PF12796">
    <property type="entry name" value="Ank_2"/>
    <property type="match status" value="3"/>
</dbReference>
<comment type="caution">
    <text evidence="5">The sequence shown here is derived from an EMBL/GenBank/DDBJ whole genome shotgun (WGS) entry which is preliminary data.</text>
</comment>
<dbReference type="InterPro" id="IPR051165">
    <property type="entry name" value="Multifunctional_ANK_Repeat"/>
</dbReference>
<dbReference type="SUPFAM" id="SSF48403">
    <property type="entry name" value="Ankyrin repeat"/>
    <property type="match status" value="1"/>
</dbReference>
<proteinExistence type="predicted"/>
<sequence>MLFFVDFFILFLFVLCPSFVLFSMFTTSNGTADNSDIGNIVVHGERRQNSAVGGAVPSPSAAVPVVNSNSPVATAFCEAIVQTEQQQTKVIGTLNRAKATDQSEKLKMLFILAKSGGVAQMRAILGGCDADELKRLLAAEENGATLLDVAAQNDNTEEAKLLLEKGAIGPTDAAVPIQRVTMSKLSPFWAALLNEQTKLVEIMLENGQNPNEHGAFMRNQMEQTVAPLHFAAQKGNLELCKLLVAKGAKVNQRTKDKRGIMCLHIACGNGHLPIVKFLLESVGVDIESTDSNGDTALMGALLENNLDIGHYLISRGVRVDHMNEFGISPLHYFVKNGDFALCKFLMDNGANVNQKMTDDSDFHFTPLQIACVGGHLQIVKLLVEEGKADTESTDSNGDTALMGALVENNLDIGHYLISRGARTDHMNKFGMSPLHYFVKKGDFALCKFLVDNGANVNQNTTDDSNCHVTPLHIACAKGHLQIVKLLVEEGNADIEIADFEGDTALLLALLKRKFEIARYLCDKGGCTTFPPRRFPPAGARTDRPNNAGLTPHRLIGILGISLLLSTAAANANSD</sequence>
<dbReference type="Gene3D" id="1.25.40.20">
    <property type="entry name" value="Ankyrin repeat-containing domain"/>
    <property type="match status" value="4"/>
</dbReference>
<feature type="repeat" description="ANK" evidence="3">
    <location>
        <begin position="362"/>
        <end position="386"/>
    </location>
</feature>
<name>A0ABD2LRF1_9BILA</name>
<organism evidence="5 6">
    <name type="scientific">Heterodera trifolii</name>
    <dbReference type="NCBI Taxonomy" id="157864"/>
    <lineage>
        <taxon>Eukaryota</taxon>
        <taxon>Metazoa</taxon>
        <taxon>Ecdysozoa</taxon>
        <taxon>Nematoda</taxon>
        <taxon>Chromadorea</taxon>
        <taxon>Rhabditida</taxon>
        <taxon>Tylenchina</taxon>
        <taxon>Tylenchomorpha</taxon>
        <taxon>Tylenchoidea</taxon>
        <taxon>Heteroderidae</taxon>
        <taxon>Heteroderinae</taxon>
        <taxon>Heterodera</taxon>
    </lineage>
</organism>
<dbReference type="PROSITE" id="PS50297">
    <property type="entry name" value="ANK_REP_REGION"/>
    <property type="match status" value="6"/>
</dbReference>
<gene>
    <name evidence="5" type="ORF">niasHT_010246</name>
</gene>
<accession>A0ABD2LRF1</accession>
<keyword evidence="4" id="KW-1133">Transmembrane helix</keyword>
<feature type="repeat" description="ANK" evidence="3">
    <location>
        <begin position="223"/>
        <end position="255"/>
    </location>
</feature>
<feature type="transmembrane region" description="Helical" evidence="4">
    <location>
        <begin position="7"/>
        <end position="25"/>
    </location>
</feature>
<evidence type="ECO:0000256" key="3">
    <source>
        <dbReference type="PROSITE-ProRule" id="PRU00023"/>
    </source>
</evidence>
<dbReference type="PANTHER" id="PTHR24123:SF33">
    <property type="entry name" value="PROTEIN HOS4"/>
    <property type="match status" value="1"/>
</dbReference>
<keyword evidence="1" id="KW-0677">Repeat</keyword>
<evidence type="ECO:0008006" key="7">
    <source>
        <dbReference type="Google" id="ProtNLM"/>
    </source>
</evidence>
<evidence type="ECO:0000313" key="5">
    <source>
        <dbReference type="EMBL" id="KAL3117688.1"/>
    </source>
</evidence>
<evidence type="ECO:0000313" key="6">
    <source>
        <dbReference type="Proteomes" id="UP001620626"/>
    </source>
</evidence>
<feature type="repeat" description="ANK" evidence="3">
    <location>
        <begin position="142"/>
        <end position="167"/>
    </location>
</feature>
<feature type="repeat" description="ANK" evidence="3">
    <location>
        <begin position="429"/>
        <end position="461"/>
    </location>
</feature>
<dbReference type="InterPro" id="IPR002110">
    <property type="entry name" value="Ankyrin_rpt"/>
</dbReference>
<dbReference type="AlphaFoldDB" id="A0ABD2LRF1"/>
<feature type="repeat" description="ANK" evidence="3">
    <location>
        <begin position="396"/>
        <end position="428"/>
    </location>
</feature>
<protein>
    <recommendedName>
        <fullName evidence="7">ANK_REP_REGION domain-containing protein</fullName>
    </recommendedName>
</protein>
<feature type="repeat" description="ANK" evidence="3">
    <location>
        <begin position="292"/>
        <end position="324"/>
    </location>
</feature>